<feature type="domain" description="Roc" evidence="8">
    <location>
        <begin position="682"/>
        <end position="909"/>
    </location>
</feature>
<dbReference type="RefSeq" id="XP_035697632.1">
    <property type="nucleotide sequence ID" value="XM_035841739.1"/>
</dbReference>
<dbReference type="Gene3D" id="3.40.50.2000">
    <property type="entry name" value="Glycogen Phosphorylase B"/>
    <property type="match status" value="1"/>
</dbReference>
<dbReference type="Gene3D" id="3.80.10.10">
    <property type="entry name" value="Ribonuclease Inhibitor"/>
    <property type="match status" value="6"/>
</dbReference>
<protein>
    <recommendedName>
        <fullName evidence="4">Leucine-rich repeat protein SHOC-2</fullName>
    </recommendedName>
    <alternativeName>
        <fullName evidence="7">Protein soc-2 homolog</fullName>
    </alternativeName>
    <alternativeName>
        <fullName evidence="5 6">protein Sur-8 homolog</fullName>
    </alternativeName>
</protein>
<dbReference type="PROSITE" id="PS51424">
    <property type="entry name" value="ROC"/>
    <property type="match status" value="1"/>
</dbReference>
<dbReference type="SMART" id="SM00369">
    <property type="entry name" value="LRR_TYP"/>
    <property type="match status" value="17"/>
</dbReference>
<evidence type="ECO:0000313" key="9">
    <source>
        <dbReference type="Proteomes" id="UP000001554"/>
    </source>
</evidence>
<evidence type="ECO:0000256" key="4">
    <source>
        <dbReference type="ARBA" id="ARBA00023907"/>
    </source>
</evidence>
<evidence type="ECO:0000256" key="7">
    <source>
        <dbReference type="ARBA" id="ARBA00032455"/>
    </source>
</evidence>
<dbReference type="Gene3D" id="3.30.70.1390">
    <property type="entry name" value="ROC domain from the Parkinson's disease-associated leucine-rich repeat kinase 2"/>
    <property type="match status" value="1"/>
</dbReference>
<dbReference type="FunFam" id="3.80.10.10:FF:001164">
    <property type="entry name" value="GH01279p"/>
    <property type="match status" value="1"/>
</dbReference>
<dbReference type="InterPro" id="IPR057263">
    <property type="entry name" value="COR-B"/>
</dbReference>
<dbReference type="Pfam" id="PF20706">
    <property type="entry name" value="GT4-conflict"/>
    <property type="match status" value="1"/>
</dbReference>
<evidence type="ECO:0000259" key="8">
    <source>
        <dbReference type="PROSITE" id="PS51424"/>
    </source>
</evidence>
<dbReference type="InterPro" id="IPR003591">
    <property type="entry name" value="Leu-rich_rpt_typical-subtyp"/>
</dbReference>
<dbReference type="FunFam" id="3.40.50.2000:FF:000190">
    <property type="entry name" value="Uncharacterized protein"/>
    <property type="match status" value="1"/>
</dbReference>
<dbReference type="PANTHER" id="PTHR48051">
    <property type="match status" value="1"/>
</dbReference>
<dbReference type="SUPFAM" id="SSF53756">
    <property type="entry name" value="UDP-Glycosyltransferase/glycogen phosphorylase"/>
    <property type="match status" value="1"/>
</dbReference>
<dbReference type="Pfam" id="PF00560">
    <property type="entry name" value="LRR_1"/>
    <property type="match status" value="2"/>
</dbReference>
<dbReference type="InterPro" id="IPR032675">
    <property type="entry name" value="LRR_dom_sf"/>
</dbReference>
<dbReference type="GeneID" id="118430734"/>
<evidence type="ECO:0000256" key="2">
    <source>
        <dbReference type="ARBA" id="ARBA00022737"/>
    </source>
</evidence>
<dbReference type="OrthoDB" id="676979at2759"/>
<dbReference type="Pfam" id="PF25497">
    <property type="entry name" value="COR-B"/>
    <property type="match status" value="1"/>
</dbReference>
<sequence length="1717" mass="195672">MATPSSFKDKVEPYKWSIMGKITLSTLNLSDEKLTKLPDGLLELKELEALDLSDNENIDLSDELVKLTNLKLLCLHKCNLRTVPAVVMKLLQLETLILSQNENISLPDEMSSLTNLTALHIDDCNLDTLPPVVLKLLNLQKLDLDRNEQISLPDELYKLKNIKVLRLRDCKLDTVPPAVLKLTQLEELVLSGNSRIHLPDELSGLANIRVLKLEQTDMDTVPHVVWRLTHLQRLDLSSNPLQTLSAEIEQLANIKHLDLSGCEMRTLPAEMWRLTQLEWLSLMHNPLQSLPAEVGQLTNFKHLNLRNCKLRALPPEVKRLVHLECLDMSSNPIQTLPTEIGQLSNVIDLDLYECQLHTLPPEVWRLTQLEWLDLRANPLQTLAAEVRQLTNLKHLDLYNCQLHTLPPEVWRLTQLEWLNLSFNPLQTLPADVGQLTNINRLYLDCCELRILPPEVGKLTQLEWLDLSSNPLQTLLPAEIGQLIDVKHLNLSHCQLHTLPPEVGRLTKLEYLTLSYNPLQTLPADVAMLTSIKHLKLYNCELHTLQPVLWTLTQLESLDLSSNPIQTLPAEVGQLTNVKHLDLSYCNLRTLPPEVGRLTQLEWLDLQKCQLRTLPPQVGRLAQLERLDVSFNQLQILSDEVGQLDILCHIDVKGNPLIKPPSAVCSQGITAIRQYFEELERSEEKMSSRLKVVVLGKELSGKTSLVQTLQSGKSTLTKKQDRTHCLEITQWAPDDNITFEVYDFGGHDVYHLTHQFFLTQNALNLLTVDLHMYNCTEQTYTETVGFWLDTLIARVPGAVVTIVGSKTDMCNDILELQEKTRDIQERLTQQYSKWKCTIQQQMNKLAKMTEAARGETDQEKARQYYERSDELLILMRCPLRLTGVCCVSSAEPTSGLDTLRRHILDTANDTSLFPMLRMILPRTWLDFEQQIHKLRGEGRNKRRSWVVTRGDNDNKKPNWMTWEDCLRQGQLAGLTADRLEAVLSYLLQPVGTVLRYKDIPELKELVFHDPPALIEIFKDMFHHDTKALFSTPRLQYANYTSVQLEGFEQDLRDCGLIRKDVLTCMLPPNVAPDIVTALMQRFGLCFEVRAEDKTDPSKHICQYRIPWYLYKQMPDELMSVWPEDVPEEQEQLQLMCDIRGFCPRGLFQRFSVGIHPLVQDRTDWKDGAMAYRQDYPVLVCSKPAADDTYITMATRGRLAQAGEMWGVVHLLLEVLVQLLQEWPGVLYSLHVTCAHCIKARLDNPHQYDLRDRTADDGRDVRCPRVKRTASTSADLVYRPSRLSGSNQRWRGRQSSSSLCPEVSVPSGGYAVRILLLNDEYGTSKGGISTINCQVGQILAKANAVVYCTALRVPKRDQEAAARDGVQLIGPDLLGKKTEPTLDWLTFYHSVHYPDLPQDITCIIGHADITDTAARNIWEQRYPQADLMTFNHVLPEDTEYYKGGRKAMKAWEKEKDMLDKCDNAKAAFSVGKRIYGHFDTMYKGEKKPNNHYIFLPKPSKIFLDATVRPGGEQKVVLCIGRVRKVEKLKGHDLVAQSMRDVVKVIKNVRLRVRGISEDDWEMSLKILEDNLKSPDLNPTLLPYGTQEDIRDDMMKAHLVLMPSRSEPFGLVGLEAIAAGIPVLISNQTGLAEMILDLIKQGKLSAEHRHVIVETSVNDSYLADDVKRWADRIVDILNHSDSEFDKAARFKRELVESRYWEESHRTFLQACGIPAGAADL</sequence>
<keyword evidence="3" id="KW-0547">Nucleotide-binding</keyword>
<dbReference type="OMA" id="QEETHEG"/>
<accession>A0A9J7MAH0</accession>
<name>A0A9J7MAH0_BRAFL</name>
<dbReference type="SMART" id="SM00365">
    <property type="entry name" value="LRR_SD22"/>
    <property type="match status" value="7"/>
</dbReference>
<dbReference type="InterPro" id="IPR050216">
    <property type="entry name" value="LRR_domain-containing"/>
</dbReference>
<evidence type="ECO:0000256" key="5">
    <source>
        <dbReference type="ARBA" id="ARBA00029588"/>
    </source>
</evidence>
<dbReference type="InterPro" id="IPR027417">
    <property type="entry name" value="P-loop_NTPase"/>
</dbReference>
<evidence type="ECO:0000313" key="10">
    <source>
        <dbReference type="RefSeq" id="XP_035697632.1"/>
    </source>
</evidence>
<keyword evidence="2" id="KW-0677">Repeat</keyword>
<reference evidence="9" key="1">
    <citation type="journal article" date="2020" name="Nat. Ecol. Evol.">
        <title>Deeply conserved synteny resolves early events in vertebrate evolution.</title>
        <authorList>
            <person name="Simakov O."/>
            <person name="Marletaz F."/>
            <person name="Yue J.X."/>
            <person name="O'Connell B."/>
            <person name="Jenkins J."/>
            <person name="Brandt A."/>
            <person name="Calef R."/>
            <person name="Tung C.H."/>
            <person name="Huang T.K."/>
            <person name="Schmutz J."/>
            <person name="Satoh N."/>
            <person name="Yu J.K."/>
            <person name="Putnam N.H."/>
            <person name="Green R.E."/>
            <person name="Rokhsar D.S."/>
        </authorList>
    </citation>
    <scope>NUCLEOTIDE SEQUENCE [LARGE SCALE GENOMIC DNA]</scope>
    <source>
        <strain evidence="9">S238N-H82</strain>
    </source>
</reference>
<evidence type="ECO:0000256" key="3">
    <source>
        <dbReference type="ARBA" id="ARBA00022741"/>
    </source>
</evidence>
<dbReference type="Pfam" id="PF08477">
    <property type="entry name" value="Roc"/>
    <property type="match status" value="1"/>
</dbReference>
<dbReference type="SMART" id="SM00364">
    <property type="entry name" value="LRR_BAC"/>
    <property type="match status" value="7"/>
</dbReference>
<keyword evidence="9" id="KW-1185">Reference proteome</keyword>
<dbReference type="GO" id="GO:0009966">
    <property type="term" value="P:regulation of signal transduction"/>
    <property type="evidence" value="ECO:0007669"/>
    <property type="project" value="UniProtKB-ARBA"/>
</dbReference>
<dbReference type="SUPFAM" id="SSF52058">
    <property type="entry name" value="L domain-like"/>
    <property type="match status" value="2"/>
</dbReference>
<dbReference type="PANTHER" id="PTHR48051:SF54">
    <property type="entry name" value="LEUCINE-RICH REPEAT-CONTAINING PROTEIN"/>
    <property type="match status" value="1"/>
</dbReference>
<dbReference type="Pfam" id="PF23598">
    <property type="entry name" value="LRR_14"/>
    <property type="match status" value="3"/>
</dbReference>
<gene>
    <name evidence="10" type="primary">LOC118430734</name>
</gene>
<dbReference type="InterPro" id="IPR020859">
    <property type="entry name" value="ROC"/>
</dbReference>
<keyword evidence="1" id="KW-0433">Leucine-rich repeat</keyword>
<proteinExistence type="predicted"/>
<reference evidence="10" key="2">
    <citation type="submission" date="2025-08" db="UniProtKB">
        <authorList>
            <consortium name="RefSeq"/>
        </authorList>
    </citation>
    <scope>IDENTIFICATION</scope>
    <source>
        <strain evidence="10">S238N-H82</strain>
        <tissue evidence="10">Testes</tissue>
    </source>
</reference>
<dbReference type="SUPFAM" id="SSF52540">
    <property type="entry name" value="P-loop containing nucleoside triphosphate hydrolases"/>
    <property type="match status" value="1"/>
</dbReference>
<evidence type="ECO:0000256" key="6">
    <source>
        <dbReference type="ARBA" id="ARBA00029998"/>
    </source>
</evidence>
<organism evidence="9 10">
    <name type="scientific">Branchiostoma floridae</name>
    <name type="common">Florida lancelet</name>
    <name type="synonym">Amphioxus</name>
    <dbReference type="NCBI Taxonomy" id="7739"/>
    <lineage>
        <taxon>Eukaryota</taxon>
        <taxon>Metazoa</taxon>
        <taxon>Chordata</taxon>
        <taxon>Cephalochordata</taxon>
        <taxon>Leptocardii</taxon>
        <taxon>Amphioxiformes</taxon>
        <taxon>Branchiostomatidae</taxon>
        <taxon>Branchiostoma</taxon>
    </lineage>
</organism>
<dbReference type="Proteomes" id="UP000001554">
    <property type="component" value="Chromosome 14"/>
</dbReference>
<dbReference type="FunFam" id="3.80.10.10:FF:002469">
    <property type="entry name" value="Uncharacterized protein"/>
    <property type="match status" value="1"/>
</dbReference>
<dbReference type="CDD" id="cd03801">
    <property type="entry name" value="GT4_PimA-like"/>
    <property type="match status" value="1"/>
</dbReference>
<dbReference type="InterPro" id="IPR001611">
    <property type="entry name" value="Leu-rich_rpt"/>
</dbReference>
<dbReference type="Gene3D" id="3.40.50.300">
    <property type="entry name" value="P-loop containing nucleotide triphosphate hydrolases"/>
    <property type="match status" value="1"/>
</dbReference>
<dbReference type="KEGG" id="bfo:118430734"/>
<dbReference type="PROSITE" id="PS51450">
    <property type="entry name" value="LRR"/>
    <property type="match status" value="5"/>
</dbReference>
<dbReference type="InterPro" id="IPR055414">
    <property type="entry name" value="LRR_R13L4/SHOC2-like"/>
</dbReference>
<dbReference type="GO" id="GO:0000166">
    <property type="term" value="F:nucleotide binding"/>
    <property type="evidence" value="ECO:0007669"/>
    <property type="project" value="UniProtKB-KW"/>
</dbReference>
<evidence type="ECO:0000256" key="1">
    <source>
        <dbReference type="ARBA" id="ARBA00022614"/>
    </source>
</evidence>
<dbReference type="GO" id="GO:0005737">
    <property type="term" value="C:cytoplasm"/>
    <property type="evidence" value="ECO:0000318"/>
    <property type="project" value="GO_Central"/>
</dbReference>